<keyword evidence="5 7" id="KW-0687">Ribonucleoprotein</keyword>
<dbReference type="GO" id="GO:0015934">
    <property type="term" value="C:large ribosomal subunit"/>
    <property type="evidence" value="ECO:0007669"/>
    <property type="project" value="InterPro"/>
</dbReference>
<sequence length="174" mass="19563">MQVQATAKFTRMSPKKIRPLAIVLRQMPTVEALSRLKYHKSKSAMLLAKVVNSAVHNAKNNYNLKEDNLRIEHLTVDEGPTSKRYWFRSRGSSDRLLKRTSHLKVILGEIKPTIIKKPVAKPNISKPILEGQTMTTINEVITGGGPSRPMADTGKKPRVKRGLGRIFTPRTTNK</sequence>
<protein>
    <recommendedName>
        <fullName evidence="6 7">Large ribosomal subunit protein uL22</fullName>
    </recommendedName>
</protein>
<organism evidence="11 12">
    <name type="scientific">candidate division Kazan bacterium RIFCSPLOWO2_01_FULL_45_19</name>
    <dbReference type="NCBI Taxonomy" id="1798538"/>
    <lineage>
        <taxon>Bacteria</taxon>
        <taxon>Bacteria division Kazan-3B-28</taxon>
    </lineage>
</organism>
<dbReference type="InterPro" id="IPR047867">
    <property type="entry name" value="Ribosomal_uL22_bac/org-type"/>
</dbReference>
<dbReference type="Gene3D" id="3.90.470.10">
    <property type="entry name" value="Ribosomal protein L22/L17"/>
    <property type="match status" value="1"/>
</dbReference>
<dbReference type="InterPro" id="IPR001063">
    <property type="entry name" value="Ribosomal_uL22"/>
</dbReference>
<comment type="similarity">
    <text evidence="1 7 8">Belongs to the universal ribosomal protein uL22 family.</text>
</comment>
<proteinExistence type="inferred from homology"/>
<keyword evidence="4 7" id="KW-0689">Ribosomal protein</keyword>
<evidence type="ECO:0000256" key="8">
    <source>
        <dbReference type="RuleBase" id="RU004005"/>
    </source>
</evidence>
<dbReference type="InterPro" id="IPR005727">
    <property type="entry name" value="Ribosomal_uL22_bac/chlpt-type"/>
</dbReference>
<dbReference type="GO" id="GO:0019843">
    <property type="term" value="F:rRNA binding"/>
    <property type="evidence" value="ECO:0007669"/>
    <property type="project" value="UniProtKB-UniRule"/>
</dbReference>
<dbReference type="NCBIfam" id="TIGR01044">
    <property type="entry name" value="rplV_bact"/>
    <property type="match status" value="1"/>
</dbReference>
<evidence type="ECO:0000256" key="3">
    <source>
        <dbReference type="ARBA" id="ARBA00022884"/>
    </source>
</evidence>
<dbReference type="PANTHER" id="PTHR13501">
    <property type="entry name" value="CHLOROPLAST 50S RIBOSOMAL PROTEIN L22-RELATED"/>
    <property type="match status" value="1"/>
</dbReference>
<dbReference type="EMBL" id="METD01000001">
    <property type="protein sequence ID" value="OGB73409.1"/>
    <property type="molecule type" value="Genomic_DNA"/>
</dbReference>
<comment type="caution">
    <text evidence="11">The sequence shown here is derived from an EMBL/GenBank/DDBJ whole genome shotgun (WGS) entry which is preliminary data.</text>
</comment>
<name>A0A1F4NPN1_UNCK3</name>
<dbReference type="GO" id="GO:0003735">
    <property type="term" value="F:structural constituent of ribosome"/>
    <property type="evidence" value="ECO:0007669"/>
    <property type="project" value="InterPro"/>
</dbReference>
<reference evidence="11 12" key="1">
    <citation type="journal article" date="2016" name="Nat. Commun.">
        <title>Thousands of microbial genomes shed light on interconnected biogeochemical processes in an aquifer system.</title>
        <authorList>
            <person name="Anantharaman K."/>
            <person name="Brown C.T."/>
            <person name="Hug L.A."/>
            <person name="Sharon I."/>
            <person name="Castelle C.J."/>
            <person name="Probst A.J."/>
            <person name="Thomas B.C."/>
            <person name="Singh A."/>
            <person name="Wilkins M.J."/>
            <person name="Karaoz U."/>
            <person name="Brodie E.L."/>
            <person name="Williams K.H."/>
            <person name="Hubbard S.S."/>
            <person name="Banfield J.F."/>
        </authorList>
    </citation>
    <scope>NUCLEOTIDE SEQUENCE [LARGE SCALE GENOMIC DNA]</scope>
</reference>
<dbReference type="PANTHER" id="PTHR13501:SF8">
    <property type="entry name" value="LARGE RIBOSOMAL SUBUNIT PROTEIN UL22M"/>
    <property type="match status" value="1"/>
</dbReference>
<evidence type="ECO:0000256" key="6">
    <source>
        <dbReference type="ARBA" id="ARBA00035207"/>
    </source>
</evidence>
<accession>A0A1F4NPN1</accession>
<dbReference type="PROSITE" id="PS00464">
    <property type="entry name" value="RIBOSOMAL_L22"/>
    <property type="match status" value="1"/>
</dbReference>
<dbReference type="HAMAP" id="MF_01331_B">
    <property type="entry name" value="Ribosomal_uL22_B"/>
    <property type="match status" value="1"/>
</dbReference>
<dbReference type="InterPro" id="IPR036394">
    <property type="entry name" value="Ribosomal_uL22_sf"/>
</dbReference>
<comment type="subunit">
    <text evidence="7 9">Part of the 50S ribosomal subunit.</text>
</comment>
<comment type="function">
    <text evidence="7">The globular domain of the protein is located near the polypeptide exit tunnel on the outside of the subunit, while an extended beta-hairpin is found that lines the wall of the exit tunnel in the center of the 70S ribosome.</text>
</comment>
<keyword evidence="2 7" id="KW-0699">rRNA-binding</keyword>
<evidence type="ECO:0000256" key="7">
    <source>
        <dbReference type="HAMAP-Rule" id="MF_01331"/>
    </source>
</evidence>
<dbReference type="Pfam" id="PF00237">
    <property type="entry name" value="Ribosomal_L22"/>
    <property type="match status" value="1"/>
</dbReference>
<dbReference type="GO" id="GO:0006412">
    <property type="term" value="P:translation"/>
    <property type="evidence" value="ECO:0007669"/>
    <property type="project" value="UniProtKB-UniRule"/>
</dbReference>
<gene>
    <name evidence="7" type="primary">rplV</name>
    <name evidence="11" type="ORF">A3K51_00860</name>
</gene>
<evidence type="ECO:0000256" key="2">
    <source>
        <dbReference type="ARBA" id="ARBA00022730"/>
    </source>
</evidence>
<keyword evidence="3 7" id="KW-0694">RNA-binding</keyword>
<dbReference type="SUPFAM" id="SSF54843">
    <property type="entry name" value="Ribosomal protein L22"/>
    <property type="match status" value="1"/>
</dbReference>
<dbReference type="InterPro" id="IPR018260">
    <property type="entry name" value="Ribosomal_uL22_CS"/>
</dbReference>
<evidence type="ECO:0000313" key="12">
    <source>
        <dbReference type="Proteomes" id="UP000178085"/>
    </source>
</evidence>
<evidence type="ECO:0000256" key="9">
    <source>
        <dbReference type="RuleBase" id="RU004006"/>
    </source>
</evidence>
<dbReference type="CDD" id="cd00336">
    <property type="entry name" value="Ribosomal_L22"/>
    <property type="match status" value="1"/>
</dbReference>
<evidence type="ECO:0000313" key="11">
    <source>
        <dbReference type="EMBL" id="OGB73409.1"/>
    </source>
</evidence>
<evidence type="ECO:0000256" key="5">
    <source>
        <dbReference type="ARBA" id="ARBA00023274"/>
    </source>
</evidence>
<dbReference type="AlphaFoldDB" id="A0A1F4NPN1"/>
<evidence type="ECO:0000256" key="4">
    <source>
        <dbReference type="ARBA" id="ARBA00022980"/>
    </source>
</evidence>
<evidence type="ECO:0000256" key="1">
    <source>
        <dbReference type="ARBA" id="ARBA00009451"/>
    </source>
</evidence>
<comment type="function">
    <text evidence="7 10">This protein binds specifically to 23S rRNA; its binding is stimulated by other ribosomal proteins, e.g., L4, L17, and L20. It is important during the early stages of 50S assembly. It makes multiple contacts with different domains of the 23S rRNA in the assembled 50S subunit and ribosome.</text>
</comment>
<dbReference type="Proteomes" id="UP000178085">
    <property type="component" value="Unassembled WGS sequence"/>
</dbReference>
<evidence type="ECO:0000256" key="10">
    <source>
        <dbReference type="RuleBase" id="RU004008"/>
    </source>
</evidence>